<dbReference type="InterPro" id="IPR000182">
    <property type="entry name" value="GNAT_dom"/>
</dbReference>
<dbReference type="PANTHER" id="PTHR43441:SF2">
    <property type="entry name" value="FAMILY ACETYLTRANSFERASE, PUTATIVE (AFU_ORTHOLOGUE AFUA_7G00850)-RELATED"/>
    <property type="match status" value="1"/>
</dbReference>
<dbReference type="EMBL" id="WJXO01000001">
    <property type="protein sequence ID" value="MRN38174.1"/>
    <property type="molecule type" value="Genomic_DNA"/>
</dbReference>
<accession>A0A5Q3S2F5</accession>
<evidence type="ECO:0000313" key="1">
    <source>
        <dbReference type="EMBL" id="MRN38174.1"/>
    </source>
</evidence>
<reference evidence="1" key="1">
    <citation type="journal article" name="Emerg. Infect. Dis.">
        <title>Two cases of a newly characterized neisseria species.</title>
        <authorList>
            <person name="Mustapha M."/>
            <person name="Lemos A.P.S."/>
            <person name="Harrison L.H."/>
            <person name="Vantyne D."/>
            <person name="Sacchi C.T."/>
        </authorList>
    </citation>
    <scope>NUCLEOTIDE SEQUENCE</scope>
    <source>
        <strain evidence="1">N.95.16</strain>
    </source>
</reference>
<dbReference type="GO" id="GO:0008999">
    <property type="term" value="F:protein-N-terminal-alanine acetyltransferase activity"/>
    <property type="evidence" value="ECO:0007669"/>
    <property type="project" value="TreeGrafter"/>
</dbReference>
<dbReference type="Gene3D" id="3.40.630.30">
    <property type="match status" value="1"/>
</dbReference>
<keyword evidence="2" id="KW-1185">Reference proteome</keyword>
<name>A0A5Q3S2F5_9NEIS</name>
<dbReference type="PANTHER" id="PTHR43441">
    <property type="entry name" value="RIBOSOMAL-PROTEIN-SERINE ACETYLTRANSFERASE"/>
    <property type="match status" value="1"/>
</dbReference>
<sequence length="232" mass="26800">MPINQFNQPIGKSLPDYTTGSYPEVTLLSGKFCRLEKLSAAKHGADLYEVYAVEHSPMRNWTYLPIFPMADHVEFDELMAGYEASADPYFFAIIDTASNRAVGSLSLMRIDTANRVIEVGWVVYSDALKRTRIATEAQYLLAKYVFETLKYRRYEWKCDALNELSRKAALRLGFQFEGIFRQAAVYKGRSRDTAWFSMIDSEWSQSKARFERWLDDTNFDEQGNQRVSLSEI</sequence>
<dbReference type="InterPro" id="IPR051908">
    <property type="entry name" value="Ribosomal_N-acetyltransferase"/>
</dbReference>
<proteinExistence type="predicted"/>
<dbReference type="PROSITE" id="PS51186">
    <property type="entry name" value="GNAT"/>
    <property type="match status" value="1"/>
</dbReference>
<dbReference type="RefSeq" id="WP_095501946.1">
    <property type="nucleotide sequence ID" value="NZ_CP046027.1"/>
</dbReference>
<keyword evidence="1" id="KW-0808">Transferase</keyword>
<dbReference type="Proteomes" id="UP000486297">
    <property type="component" value="Unassembled WGS sequence"/>
</dbReference>
<dbReference type="FunFam" id="3.40.630.30:FF:000047">
    <property type="entry name" value="Acetyltransferase, GNAT family"/>
    <property type="match status" value="1"/>
</dbReference>
<dbReference type="AlphaFoldDB" id="A0A5Q3S2F5"/>
<dbReference type="Pfam" id="PF13302">
    <property type="entry name" value="Acetyltransf_3"/>
    <property type="match status" value="1"/>
</dbReference>
<organism evidence="1 2">
    <name type="scientific">Neisseria brasiliensis</name>
    <dbReference type="NCBI Taxonomy" id="2666100"/>
    <lineage>
        <taxon>Bacteria</taxon>
        <taxon>Pseudomonadati</taxon>
        <taxon>Pseudomonadota</taxon>
        <taxon>Betaproteobacteria</taxon>
        <taxon>Neisseriales</taxon>
        <taxon>Neisseriaceae</taxon>
        <taxon>Neisseria</taxon>
    </lineage>
</organism>
<protein>
    <submittedName>
        <fullName evidence="1">GNAT family N-acetyltransferase</fullName>
    </submittedName>
</protein>
<dbReference type="SUPFAM" id="SSF55729">
    <property type="entry name" value="Acyl-CoA N-acyltransferases (Nat)"/>
    <property type="match status" value="1"/>
</dbReference>
<dbReference type="GO" id="GO:1990189">
    <property type="term" value="F:protein N-terminal-serine acetyltransferase activity"/>
    <property type="evidence" value="ECO:0007669"/>
    <property type="project" value="TreeGrafter"/>
</dbReference>
<dbReference type="InterPro" id="IPR016181">
    <property type="entry name" value="Acyl_CoA_acyltransferase"/>
</dbReference>
<comment type="caution">
    <text evidence="1">The sequence shown here is derived from an EMBL/GenBank/DDBJ whole genome shotgun (WGS) entry which is preliminary data.</text>
</comment>
<evidence type="ECO:0000313" key="2">
    <source>
        <dbReference type="Proteomes" id="UP000486297"/>
    </source>
</evidence>
<gene>
    <name evidence="1" type="ORF">GJU80_06675</name>
</gene>